<feature type="region of interest" description="Disordered" evidence="1">
    <location>
        <begin position="69"/>
        <end position="89"/>
    </location>
</feature>
<protein>
    <submittedName>
        <fullName evidence="3">Nitrogen regulatory IIA protein</fullName>
    </submittedName>
</protein>
<gene>
    <name evidence="3" type="ORF">ACFFLS_12170</name>
</gene>
<evidence type="ECO:0000256" key="2">
    <source>
        <dbReference type="SAM" id="Phobius"/>
    </source>
</evidence>
<organism evidence="3 4">
    <name type="scientific">Flavobacterium procerum</name>
    <dbReference type="NCBI Taxonomy" id="1455569"/>
    <lineage>
        <taxon>Bacteria</taxon>
        <taxon>Pseudomonadati</taxon>
        <taxon>Bacteroidota</taxon>
        <taxon>Flavobacteriia</taxon>
        <taxon>Flavobacteriales</taxon>
        <taxon>Flavobacteriaceae</taxon>
        <taxon>Flavobacterium</taxon>
    </lineage>
</organism>
<dbReference type="EMBL" id="JBHLYW010000009">
    <property type="protein sequence ID" value="MFC0077797.1"/>
    <property type="molecule type" value="Genomic_DNA"/>
</dbReference>
<sequence length="89" mass="10300">MKKLRADIDQWLDRLDRNWEAMPVKRQRQIIMYFFAVYALLSAAVIFNVCRSAAQTGDSLAVEYIHTPSHAEKKSHAEPQDSLKPILKK</sequence>
<dbReference type="RefSeq" id="WP_379689406.1">
    <property type="nucleotide sequence ID" value="NZ_JBHLYW010000009.1"/>
</dbReference>
<evidence type="ECO:0000256" key="1">
    <source>
        <dbReference type="SAM" id="MobiDB-lite"/>
    </source>
</evidence>
<evidence type="ECO:0000313" key="4">
    <source>
        <dbReference type="Proteomes" id="UP001589734"/>
    </source>
</evidence>
<keyword evidence="4" id="KW-1185">Reference proteome</keyword>
<feature type="transmembrane region" description="Helical" evidence="2">
    <location>
        <begin position="30"/>
        <end position="49"/>
    </location>
</feature>
<reference evidence="3 4" key="1">
    <citation type="submission" date="2024-09" db="EMBL/GenBank/DDBJ databases">
        <authorList>
            <person name="Sun Q."/>
            <person name="Mori K."/>
        </authorList>
    </citation>
    <scope>NUCLEOTIDE SEQUENCE [LARGE SCALE GENOMIC DNA]</scope>
    <source>
        <strain evidence="3 4">CGMCC 1.12926</strain>
    </source>
</reference>
<keyword evidence="2" id="KW-1133">Transmembrane helix</keyword>
<feature type="compositionally biased region" description="Basic and acidic residues" evidence="1">
    <location>
        <begin position="69"/>
        <end position="81"/>
    </location>
</feature>
<evidence type="ECO:0000313" key="3">
    <source>
        <dbReference type="EMBL" id="MFC0077797.1"/>
    </source>
</evidence>
<dbReference type="Proteomes" id="UP001589734">
    <property type="component" value="Unassembled WGS sequence"/>
</dbReference>
<accession>A0ABV6BQS0</accession>
<proteinExistence type="predicted"/>
<name>A0ABV6BQS0_9FLAO</name>
<keyword evidence="2" id="KW-0472">Membrane</keyword>
<comment type="caution">
    <text evidence="3">The sequence shown here is derived from an EMBL/GenBank/DDBJ whole genome shotgun (WGS) entry which is preliminary data.</text>
</comment>
<keyword evidence="2" id="KW-0812">Transmembrane</keyword>